<dbReference type="AlphaFoldDB" id="A0A834NEP8"/>
<organism evidence="2 3">
    <name type="scientific">Vespula vulgaris</name>
    <name type="common">Yellow jacket</name>
    <name type="synonym">Wasp</name>
    <dbReference type="NCBI Taxonomy" id="7454"/>
    <lineage>
        <taxon>Eukaryota</taxon>
        <taxon>Metazoa</taxon>
        <taxon>Ecdysozoa</taxon>
        <taxon>Arthropoda</taxon>
        <taxon>Hexapoda</taxon>
        <taxon>Insecta</taxon>
        <taxon>Pterygota</taxon>
        <taxon>Neoptera</taxon>
        <taxon>Endopterygota</taxon>
        <taxon>Hymenoptera</taxon>
        <taxon>Apocrita</taxon>
        <taxon>Aculeata</taxon>
        <taxon>Vespoidea</taxon>
        <taxon>Vespidae</taxon>
        <taxon>Vespinae</taxon>
        <taxon>Vespula</taxon>
    </lineage>
</organism>
<protein>
    <submittedName>
        <fullName evidence="2">Uncharacterized protein</fullName>
    </submittedName>
</protein>
<dbReference type="EMBL" id="JACSEA010000003">
    <property type="protein sequence ID" value="KAF7405364.1"/>
    <property type="molecule type" value="Genomic_DNA"/>
</dbReference>
<gene>
    <name evidence="2" type="ORF">HZH66_004270</name>
</gene>
<reference evidence="2" key="1">
    <citation type="journal article" date="2020" name="G3 (Bethesda)">
        <title>High-Quality Assemblies for Three Invasive Social Wasps from the &lt;i&gt;Vespula&lt;/i&gt; Genus.</title>
        <authorList>
            <person name="Harrop T.W.R."/>
            <person name="Guhlin J."/>
            <person name="McLaughlin G.M."/>
            <person name="Permina E."/>
            <person name="Stockwell P."/>
            <person name="Gilligan J."/>
            <person name="Le Lec M.F."/>
            <person name="Gruber M.A.M."/>
            <person name="Quinn O."/>
            <person name="Lovegrove M."/>
            <person name="Duncan E.J."/>
            <person name="Remnant E.J."/>
            <person name="Van Eeckhoven J."/>
            <person name="Graham B."/>
            <person name="Knapp R.A."/>
            <person name="Langford K.W."/>
            <person name="Kronenberg Z."/>
            <person name="Press M.O."/>
            <person name="Eacker S.M."/>
            <person name="Wilson-Rankin E.E."/>
            <person name="Purcell J."/>
            <person name="Lester P.J."/>
            <person name="Dearden P.K."/>
        </authorList>
    </citation>
    <scope>NUCLEOTIDE SEQUENCE</scope>
    <source>
        <strain evidence="2">Marl-1</strain>
    </source>
</reference>
<feature type="compositionally biased region" description="Gly residues" evidence="1">
    <location>
        <begin position="58"/>
        <end position="72"/>
    </location>
</feature>
<comment type="caution">
    <text evidence="2">The sequence shown here is derived from an EMBL/GenBank/DDBJ whole genome shotgun (WGS) entry which is preliminary data.</text>
</comment>
<evidence type="ECO:0000313" key="3">
    <source>
        <dbReference type="Proteomes" id="UP000614350"/>
    </source>
</evidence>
<evidence type="ECO:0000313" key="2">
    <source>
        <dbReference type="EMBL" id="KAF7405364.1"/>
    </source>
</evidence>
<name>A0A834NEP8_VESVU</name>
<evidence type="ECO:0000256" key="1">
    <source>
        <dbReference type="SAM" id="MobiDB-lite"/>
    </source>
</evidence>
<accession>A0A834NEP8</accession>
<feature type="region of interest" description="Disordered" evidence="1">
    <location>
        <begin position="58"/>
        <end position="81"/>
    </location>
</feature>
<sequence length="81" mass="9143">MRRRSYVEDINPHLRWLDLKKRSILWSPWIQWNKSYDDVPNASLKGARMVGWARDGGEGGQGCGVVSVGGLGEDSQERTGR</sequence>
<keyword evidence="3" id="KW-1185">Reference proteome</keyword>
<proteinExistence type="predicted"/>
<dbReference type="Proteomes" id="UP000614350">
    <property type="component" value="Unassembled WGS sequence"/>
</dbReference>